<keyword evidence="4" id="KW-1185">Reference proteome</keyword>
<gene>
    <name evidence="2" type="ordered locus">MTR_4g086830</name>
</gene>
<reference evidence="2 4" key="1">
    <citation type="journal article" date="2011" name="Nature">
        <title>The Medicago genome provides insight into the evolution of rhizobial symbioses.</title>
        <authorList>
            <person name="Young N.D."/>
            <person name="Debelle F."/>
            <person name="Oldroyd G.E."/>
            <person name="Geurts R."/>
            <person name="Cannon S.B."/>
            <person name="Udvardi M.K."/>
            <person name="Benedito V.A."/>
            <person name="Mayer K.F."/>
            <person name="Gouzy J."/>
            <person name="Schoof H."/>
            <person name="Van de Peer Y."/>
            <person name="Proost S."/>
            <person name="Cook D.R."/>
            <person name="Meyers B.C."/>
            <person name="Spannagl M."/>
            <person name="Cheung F."/>
            <person name="De Mita S."/>
            <person name="Krishnakumar V."/>
            <person name="Gundlach H."/>
            <person name="Zhou S."/>
            <person name="Mudge J."/>
            <person name="Bharti A.K."/>
            <person name="Murray J.D."/>
            <person name="Naoumkina M.A."/>
            <person name="Rosen B."/>
            <person name="Silverstein K.A."/>
            <person name="Tang H."/>
            <person name="Rombauts S."/>
            <person name="Zhao P.X."/>
            <person name="Zhou P."/>
            <person name="Barbe V."/>
            <person name="Bardou P."/>
            <person name="Bechner M."/>
            <person name="Bellec A."/>
            <person name="Berger A."/>
            <person name="Berges H."/>
            <person name="Bidwell S."/>
            <person name="Bisseling T."/>
            <person name="Choisne N."/>
            <person name="Couloux A."/>
            <person name="Denny R."/>
            <person name="Deshpande S."/>
            <person name="Dai X."/>
            <person name="Doyle J.J."/>
            <person name="Dudez A.M."/>
            <person name="Farmer A.D."/>
            <person name="Fouteau S."/>
            <person name="Franken C."/>
            <person name="Gibelin C."/>
            <person name="Gish J."/>
            <person name="Goldstein S."/>
            <person name="Gonzalez A.J."/>
            <person name="Green P.J."/>
            <person name="Hallab A."/>
            <person name="Hartog M."/>
            <person name="Hua A."/>
            <person name="Humphray S.J."/>
            <person name="Jeong D.H."/>
            <person name="Jing Y."/>
            <person name="Jocker A."/>
            <person name="Kenton S.M."/>
            <person name="Kim D.J."/>
            <person name="Klee K."/>
            <person name="Lai H."/>
            <person name="Lang C."/>
            <person name="Lin S."/>
            <person name="Macmil S.L."/>
            <person name="Magdelenat G."/>
            <person name="Matthews L."/>
            <person name="McCorrison J."/>
            <person name="Monaghan E.L."/>
            <person name="Mun J.H."/>
            <person name="Najar F.Z."/>
            <person name="Nicholson C."/>
            <person name="Noirot C."/>
            <person name="O'Bleness M."/>
            <person name="Paule C.R."/>
            <person name="Poulain J."/>
            <person name="Prion F."/>
            <person name="Qin B."/>
            <person name="Qu C."/>
            <person name="Retzel E.F."/>
            <person name="Riddle C."/>
            <person name="Sallet E."/>
            <person name="Samain S."/>
            <person name="Samson N."/>
            <person name="Sanders I."/>
            <person name="Saurat O."/>
            <person name="Scarpelli C."/>
            <person name="Schiex T."/>
            <person name="Segurens B."/>
            <person name="Severin A.J."/>
            <person name="Sherrier D.J."/>
            <person name="Shi R."/>
            <person name="Sims S."/>
            <person name="Singer S.R."/>
            <person name="Sinharoy S."/>
            <person name="Sterck L."/>
            <person name="Viollet A."/>
            <person name="Wang B.B."/>
            <person name="Wang K."/>
            <person name="Wang M."/>
            <person name="Wang X."/>
            <person name="Warfsmann J."/>
            <person name="Weissenbach J."/>
            <person name="White D.D."/>
            <person name="White J.D."/>
            <person name="Wiley G.B."/>
            <person name="Wincker P."/>
            <person name="Xing Y."/>
            <person name="Yang L."/>
            <person name="Yao Z."/>
            <person name="Ying F."/>
            <person name="Zhai J."/>
            <person name="Zhou L."/>
            <person name="Zuber A."/>
            <person name="Denarie J."/>
            <person name="Dixon R.A."/>
            <person name="May G.D."/>
            <person name="Schwartz D.C."/>
            <person name="Rogers J."/>
            <person name="Quetier F."/>
            <person name="Town C.D."/>
            <person name="Roe B.A."/>
        </authorList>
    </citation>
    <scope>NUCLEOTIDE SEQUENCE [LARGE SCALE GENOMIC DNA]</scope>
    <source>
        <strain evidence="2">A17</strain>
        <strain evidence="3 4">cv. Jemalong A17</strain>
    </source>
</reference>
<sequence length="203" mass="22178">MVFSGEEEEVVALMGNGSGEGDRMTVKIFDNEDDKSTESPPENKMRKMRIGGGHDEIDVMRERLLVDMKFEDEKIKYAILKEKEIDGSGDGGEGSPAVREKIGKRKVSFQQPLSSLPSKPFLVLKFHAFSPASDDLSPPSPAPPFTCSFIMASFIFSASTFRSSSNLSHTSLISSSPPSIINLLILFFGNDTIDGSSSLSEIF</sequence>
<evidence type="ECO:0000313" key="4">
    <source>
        <dbReference type="Proteomes" id="UP000002051"/>
    </source>
</evidence>
<dbReference type="AlphaFoldDB" id="G7JMH9"/>
<accession>G7JMH9</accession>
<evidence type="ECO:0000313" key="2">
    <source>
        <dbReference type="EMBL" id="AES90233.1"/>
    </source>
</evidence>
<dbReference type="EnsemblPlants" id="AES90233">
    <property type="protein sequence ID" value="AES90233"/>
    <property type="gene ID" value="MTR_4g086830"/>
</dbReference>
<dbReference type="HOGENOM" id="CLU_1350691_0_0_1"/>
<name>G7JMH9_MEDTR</name>
<evidence type="ECO:0000313" key="3">
    <source>
        <dbReference type="EnsemblPlants" id="AES90233"/>
    </source>
</evidence>
<feature type="region of interest" description="Disordered" evidence="1">
    <location>
        <begin position="13"/>
        <end position="51"/>
    </location>
</feature>
<evidence type="ECO:0000256" key="1">
    <source>
        <dbReference type="SAM" id="MobiDB-lite"/>
    </source>
</evidence>
<organism evidence="2 4">
    <name type="scientific">Medicago truncatula</name>
    <name type="common">Barrel medic</name>
    <name type="synonym">Medicago tribuloides</name>
    <dbReference type="NCBI Taxonomy" id="3880"/>
    <lineage>
        <taxon>Eukaryota</taxon>
        <taxon>Viridiplantae</taxon>
        <taxon>Streptophyta</taxon>
        <taxon>Embryophyta</taxon>
        <taxon>Tracheophyta</taxon>
        <taxon>Spermatophyta</taxon>
        <taxon>Magnoliopsida</taxon>
        <taxon>eudicotyledons</taxon>
        <taxon>Gunneridae</taxon>
        <taxon>Pentapetalae</taxon>
        <taxon>rosids</taxon>
        <taxon>fabids</taxon>
        <taxon>Fabales</taxon>
        <taxon>Fabaceae</taxon>
        <taxon>Papilionoideae</taxon>
        <taxon>50 kb inversion clade</taxon>
        <taxon>NPAAA clade</taxon>
        <taxon>Hologalegina</taxon>
        <taxon>IRL clade</taxon>
        <taxon>Trifolieae</taxon>
        <taxon>Medicago</taxon>
    </lineage>
</organism>
<protein>
    <submittedName>
        <fullName evidence="2 3">Uncharacterized protein</fullName>
    </submittedName>
</protein>
<dbReference type="Proteomes" id="UP000002051">
    <property type="component" value="Chromosome 4"/>
</dbReference>
<reference evidence="3" key="3">
    <citation type="submission" date="2015-04" db="UniProtKB">
        <authorList>
            <consortium name="EnsemblPlants"/>
        </authorList>
    </citation>
    <scope>IDENTIFICATION</scope>
    <source>
        <strain evidence="3">cv. Jemalong A17</strain>
    </source>
</reference>
<dbReference type="PaxDb" id="3880-AES90233"/>
<reference evidence="2 4" key="2">
    <citation type="journal article" date="2014" name="BMC Genomics">
        <title>An improved genome release (version Mt4.0) for the model legume Medicago truncatula.</title>
        <authorList>
            <person name="Tang H."/>
            <person name="Krishnakumar V."/>
            <person name="Bidwell S."/>
            <person name="Rosen B."/>
            <person name="Chan A."/>
            <person name="Zhou S."/>
            <person name="Gentzbittel L."/>
            <person name="Childs K.L."/>
            <person name="Yandell M."/>
            <person name="Gundlach H."/>
            <person name="Mayer K.F."/>
            <person name="Schwartz D.C."/>
            <person name="Town C.D."/>
        </authorList>
    </citation>
    <scope>GENOME REANNOTATION</scope>
    <source>
        <strain evidence="3 4">cv. Jemalong A17</strain>
    </source>
</reference>
<proteinExistence type="predicted"/>
<dbReference type="EMBL" id="CM001220">
    <property type="protein sequence ID" value="AES90233.1"/>
    <property type="molecule type" value="Genomic_DNA"/>
</dbReference>
<feature type="compositionally biased region" description="Basic and acidic residues" evidence="1">
    <location>
        <begin position="34"/>
        <end position="45"/>
    </location>
</feature>